<dbReference type="NCBIfam" id="TIGR01913">
    <property type="entry name" value="bet_lambda"/>
    <property type="match status" value="1"/>
</dbReference>
<protein>
    <submittedName>
        <fullName evidence="2">Phage recombination protein Bet</fullName>
    </submittedName>
</protein>
<dbReference type="InterPro" id="IPR018330">
    <property type="entry name" value="RecT_fam"/>
</dbReference>
<dbReference type="EMBL" id="VDMO01000005">
    <property type="protein sequence ID" value="TNM71935.1"/>
    <property type="molecule type" value="Genomic_DNA"/>
</dbReference>
<dbReference type="EMBL" id="JACHEW010000009">
    <property type="protein sequence ID" value="MBB6016773.1"/>
    <property type="molecule type" value="Genomic_DNA"/>
</dbReference>
<dbReference type="RefSeq" id="WP_139401623.1">
    <property type="nucleotide sequence ID" value="NZ_JACHEW010000009.1"/>
</dbReference>
<dbReference type="InterPro" id="IPR010183">
    <property type="entry name" value="Phage_lambda_Bet"/>
</dbReference>
<comment type="caution">
    <text evidence="2">The sequence shown here is derived from an EMBL/GenBank/DDBJ whole genome shotgun (WGS) entry which is preliminary data.</text>
</comment>
<evidence type="ECO:0000313" key="3">
    <source>
        <dbReference type="Proteomes" id="UP000313988"/>
    </source>
</evidence>
<name>A0A5C4Y7Z0_9DEIO</name>
<reference evidence="1 4" key="2">
    <citation type="submission" date="2020-08" db="EMBL/GenBank/DDBJ databases">
        <title>Genomic Encyclopedia of Type Strains, Phase IV (KMG-IV): sequencing the most valuable type-strain genomes for metagenomic binning, comparative biology and taxonomic classification.</title>
        <authorList>
            <person name="Goeker M."/>
        </authorList>
    </citation>
    <scope>NUCLEOTIDE SEQUENCE [LARGE SCALE GENOMIC DNA]</scope>
    <source>
        <strain evidence="1 4">DSM 12027</strain>
    </source>
</reference>
<reference evidence="2 3" key="1">
    <citation type="submission" date="2019-06" db="EMBL/GenBank/DDBJ databases">
        <title>Genome sequence of Deinococcus radiopugnans ATCC 19172.</title>
        <authorList>
            <person name="Maclea K.S."/>
            <person name="Maynard C.R."/>
        </authorList>
    </citation>
    <scope>NUCLEOTIDE SEQUENCE [LARGE SCALE GENOMIC DNA]</scope>
    <source>
        <strain evidence="2 3">ATCC 19172</strain>
    </source>
</reference>
<dbReference type="Pfam" id="PF03837">
    <property type="entry name" value="RecT"/>
    <property type="match status" value="1"/>
</dbReference>
<dbReference type="Proteomes" id="UP000629870">
    <property type="component" value="Unassembled WGS sequence"/>
</dbReference>
<dbReference type="Proteomes" id="UP000313988">
    <property type="component" value="Unassembled WGS sequence"/>
</dbReference>
<keyword evidence="4" id="KW-1185">Reference proteome</keyword>
<dbReference type="GO" id="GO:0006310">
    <property type="term" value="P:DNA recombination"/>
    <property type="evidence" value="ECO:0007669"/>
    <property type="project" value="InterPro"/>
</dbReference>
<dbReference type="GO" id="GO:0003677">
    <property type="term" value="F:DNA binding"/>
    <property type="evidence" value="ECO:0007669"/>
    <property type="project" value="InterPro"/>
</dbReference>
<evidence type="ECO:0000313" key="4">
    <source>
        <dbReference type="Proteomes" id="UP000629870"/>
    </source>
</evidence>
<evidence type="ECO:0000313" key="1">
    <source>
        <dbReference type="EMBL" id="MBB6016773.1"/>
    </source>
</evidence>
<dbReference type="OrthoDB" id="7889018at2"/>
<evidence type="ECO:0000313" key="2">
    <source>
        <dbReference type="EMBL" id="TNM71935.1"/>
    </source>
</evidence>
<sequence>MTAIEHRPTPNMTLAPIHFDPEQIELIKTQIAPGASDGELSLFIAQCRRTGLDPFSRQIYAVMREESKQVNGQWVKTQKMTVQVAIDGFRVIAERHGQYAGRVGPFWCGEDGEWKDVWLQKEPPAAAKVGVLRRGFAEPLWAVARLEAYISRKRDGAPMGLWGKMPDVMIAKCAEAQALRSAFPNDLSGLYTSDEMAQADNPKDTAPAQTTRPANITREVQEQAGTPARTPGPSEALTGEIKALWAEARPDIDEKAYAARYSEWRTNASQAAALRQDLKAVLSNRPVPPAEPAQEAPQTATEPDVVDAVLTPALATSEQRQLLSQHAARAGAKTSQDRAFLWGYLTGQETAVGTKELTEEQAVGILDTFSGWDNHEAAQAFSEAQRKVLAF</sequence>
<dbReference type="AlphaFoldDB" id="A0A5C4Y7Z0"/>
<accession>A0A5C4Y7Z0</accession>
<gene>
    <name evidence="2" type="primary">bet</name>
    <name evidence="2" type="ORF">FHR04_06095</name>
    <name evidence="1" type="ORF">HNQ04_002028</name>
</gene>
<organism evidence="2 3">
    <name type="scientific">Deinococcus radiopugnans ATCC 19172</name>
    <dbReference type="NCBI Taxonomy" id="585398"/>
    <lineage>
        <taxon>Bacteria</taxon>
        <taxon>Thermotogati</taxon>
        <taxon>Deinococcota</taxon>
        <taxon>Deinococci</taxon>
        <taxon>Deinococcales</taxon>
        <taxon>Deinococcaceae</taxon>
        <taxon>Deinococcus</taxon>
    </lineage>
</organism>
<proteinExistence type="predicted"/>